<dbReference type="AlphaFoldDB" id="A0AAV9M2X4"/>
<sequence>MTQNEIEEMLDHLRRINSGGNLDSVKINRIEKLEMVLKYHHILLPDSLVKLTEKAKWIVEMLQWVLDGIPNERKTNLNLRRLESHLLEFFEGKTSFLYNYELNDFDLSKYMDDLGKNLNDVLTILLEKVDTYMTQINGYVNHEKLECLETRIQFMGNNVDTYDTYEYYLFDKPPYVLFLIVLVELEMKKIFLKFFHHLHSLLMYLRNKKLENFPNNNSARNIDVAIEFLLVFLDADVANHVINGNWLNEVMDKV</sequence>
<dbReference type="Proteomes" id="UP001311915">
    <property type="component" value="Unassembled WGS sequence"/>
</dbReference>
<proteinExistence type="predicted"/>
<name>A0AAV9M2X4_9SOLN</name>
<keyword evidence="2" id="KW-1185">Reference proteome</keyword>
<reference evidence="1 2" key="1">
    <citation type="submission" date="2023-10" db="EMBL/GenBank/DDBJ databases">
        <title>Genome-Wide Identification Analysis in wild type Solanum Pinnatisectum Reveals Some Genes Defensing Phytophthora Infestans.</title>
        <authorList>
            <person name="Sun C."/>
        </authorList>
    </citation>
    <scope>NUCLEOTIDE SEQUENCE [LARGE SCALE GENOMIC DNA]</scope>
    <source>
        <strain evidence="1">LQN</strain>
        <tissue evidence="1">Leaf</tissue>
    </source>
</reference>
<dbReference type="EMBL" id="JAWPEI010000003">
    <property type="protein sequence ID" value="KAK4732063.1"/>
    <property type="molecule type" value="Genomic_DNA"/>
</dbReference>
<organism evidence="1 2">
    <name type="scientific">Solanum pinnatisectum</name>
    <name type="common">tansyleaf nightshade</name>
    <dbReference type="NCBI Taxonomy" id="50273"/>
    <lineage>
        <taxon>Eukaryota</taxon>
        <taxon>Viridiplantae</taxon>
        <taxon>Streptophyta</taxon>
        <taxon>Embryophyta</taxon>
        <taxon>Tracheophyta</taxon>
        <taxon>Spermatophyta</taxon>
        <taxon>Magnoliopsida</taxon>
        <taxon>eudicotyledons</taxon>
        <taxon>Gunneridae</taxon>
        <taxon>Pentapetalae</taxon>
        <taxon>asterids</taxon>
        <taxon>lamiids</taxon>
        <taxon>Solanales</taxon>
        <taxon>Solanaceae</taxon>
        <taxon>Solanoideae</taxon>
        <taxon>Solaneae</taxon>
        <taxon>Solanum</taxon>
    </lineage>
</organism>
<comment type="caution">
    <text evidence="1">The sequence shown here is derived from an EMBL/GenBank/DDBJ whole genome shotgun (WGS) entry which is preliminary data.</text>
</comment>
<evidence type="ECO:0000313" key="1">
    <source>
        <dbReference type="EMBL" id="KAK4732063.1"/>
    </source>
</evidence>
<accession>A0AAV9M2X4</accession>
<evidence type="ECO:0000313" key="2">
    <source>
        <dbReference type="Proteomes" id="UP001311915"/>
    </source>
</evidence>
<protein>
    <submittedName>
        <fullName evidence="1">Uncharacterized protein</fullName>
    </submittedName>
</protein>
<gene>
    <name evidence="1" type="ORF">R3W88_025051</name>
</gene>